<evidence type="ECO:0000256" key="6">
    <source>
        <dbReference type="ARBA" id="ARBA00023136"/>
    </source>
</evidence>
<feature type="transmembrane region" description="Helical" evidence="9">
    <location>
        <begin position="310"/>
        <end position="328"/>
    </location>
</feature>
<dbReference type="InterPro" id="IPR003280">
    <property type="entry name" value="2pore_dom_K_chnl"/>
</dbReference>
<feature type="domain" description="Potassium channel" evidence="10">
    <location>
        <begin position="274"/>
        <end position="335"/>
    </location>
</feature>
<name>A0A914NJ37_MELIC</name>
<evidence type="ECO:0000256" key="7">
    <source>
        <dbReference type="ARBA" id="ARBA00023303"/>
    </source>
</evidence>
<dbReference type="WBParaSite" id="Minc3s06924g40493">
    <property type="protein sequence ID" value="Minc3s06924g40493"/>
    <property type="gene ID" value="Minc3s06924g40493"/>
</dbReference>
<proteinExistence type="predicted"/>
<keyword evidence="6 9" id="KW-0472">Membrane</keyword>
<organism evidence="11 12">
    <name type="scientific">Meloidogyne incognita</name>
    <name type="common">Southern root-knot nematode worm</name>
    <name type="synonym">Oxyuris incognita</name>
    <dbReference type="NCBI Taxonomy" id="6306"/>
    <lineage>
        <taxon>Eukaryota</taxon>
        <taxon>Metazoa</taxon>
        <taxon>Ecdysozoa</taxon>
        <taxon>Nematoda</taxon>
        <taxon>Chromadorea</taxon>
        <taxon>Rhabditida</taxon>
        <taxon>Tylenchina</taxon>
        <taxon>Tylenchomorpha</taxon>
        <taxon>Tylenchoidea</taxon>
        <taxon>Meloidogynidae</taxon>
        <taxon>Meloidogyninae</taxon>
        <taxon>Meloidogyne</taxon>
        <taxon>Meloidogyne incognita group</taxon>
    </lineage>
</organism>
<evidence type="ECO:0000313" key="12">
    <source>
        <dbReference type="WBParaSite" id="Minc3s06924g40493"/>
    </source>
</evidence>
<dbReference type="PANTHER" id="PTHR11003:SF333">
    <property type="entry name" value="TWIK FAMILY OF POTASSIUM CHANNELS PROTEIN 7"/>
    <property type="match status" value="1"/>
</dbReference>
<dbReference type="GO" id="GO:0015271">
    <property type="term" value="F:outward rectifier potassium channel activity"/>
    <property type="evidence" value="ECO:0007669"/>
    <property type="project" value="TreeGrafter"/>
</dbReference>
<sequence>MGSQNLSLIPRYLLLKTLIISTTKKNFICKNPFLLQKIFYQQWNLGELNKGMQKEEEVDFVEKIEIEEEEEELAPEELQELEDHLCEMVTPKNVLLFGGRNRRRTPLLIGSNDASSRFWRPQSSTASATTTDSNNEFGGGGGHSLIETSITNSRKSQKQEDDEFREKGARKYAKLILPHVGLVLLTCCYTLLGASLFYSVERPNELRAKRICLDNINKRQELFVSELVWLAASNLSGERKNWERIAREHLGKMSDLLFLGFEKHFLTSKEVKLNETISVWTFSTAVFFSVTVVSTIGYGNPVPVTRIGRIACISFSLFGIPLTLVTIADLGKFLSEHLVWLYGKWLKLKVFF</sequence>
<dbReference type="AlphaFoldDB" id="A0A914NJ37"/>
<dbReference type="PANTHER" id="PTHR11003">
    <property type="entry name" value="POTASSIUM CHANNEL, SUBFAMILY K"/>
    <property type="match status" value="1"/>
</dbReference>
<dbReference type="GO" id="GO:0022841">
    <property type="term" value="F:potassium ion leak channel activity"/>
    <property type="evidence" value="ECO:0007669"/>
    <property type="project" value="TreeGrafter"/>
</dbReference>
<feature type="compositionally biased region" description="Low complexity" evidence="8">
    <location>
        <begin position="123"/>
        <end position="133"/>
    </location>
</feature>
<evidence type="ECO:0000256" key="5">
    <source>
        <dbReference type="ARBA" id="ARBA00023065"/>
    </source>
</evidence>
<keyword evidence="5" id="KW-0406">Ion transport</keyword>
<evidence type="ECO:0000313" key="11">
    <source>
        <dbReference type="Proteomes" id="UP000887563"/>
    </source>
</evidence>
<evidence type="ECO:0000256" key="8">
    <source>
        <dbReference type="SAM" id="MobiDB-lite"/>
    </source>
</evidence>
<feature type="transmembrane region" description="Helical" evidence="9">
    <location>
        <begin position="277"/>
        <end position="298"/>
    </location>
</feature>
<keyword evidence="3 9" id="KW-0812">Transmembrane</keyword>
<keyword evidence="2" id="KW-0813">Transport</keyword>
<evidence type="ECO:0000256" key="3">
    <source>
        <dbReference type="ARBA" id="ARBA00022692"/>
    </source>
</evidence>
<keyword evidence="11" id="KW-1185">Reference proteome</keyword>
<keyword evidence="7" id="KW-0407">Ion channel</keyword>
<evidence type="ECO:0000259" key="10">
    <source>
        <dbReference type="Pfam" id="PF07885"/>
    </source>
</evidence>
<feature type="region of interest" description="Disordered" evidence="8">
    <location>
        <begin position="117"/>
        <end position="163"/>
    </location>
</feature>
<comment type="subcellular location">
    <subcellularLocation>
        <location evidence="1">Membrane</location>
        <topology evidence="1">Multi-pass membrane protein</topology>
    </subcellularLocation>
</comment>
<dbReference type="SUPFAM" id="SSF81324">
    <property type="entry name" value="Voltage-gated potassium channels"/>
    <property type="match status" value="1"/>
</dbReference>
<evidence type="ECO:0000256" key="9">
    <source>
        <dbReference type="SAM" id="Phobius"/>
    </source>
</evidence>
<evidence type="ECO:0000256" key="2">
    <source>
        <dbReference type="ARBA" id="ARBA00022448"/>
    </source>
</evidence>
<dbReference type="Pfam" id="PF07885">
    <property type="entry name" value="Ion_trans_2"/>
    <property type="match status" value="1"/>
</dbReference>
<reference evidence="12" key="1">
    <citation type="submission" date="2022-11" db="UniProtKB">
        <authorList>
            <consortium name="WormBaseParasite"/>
        </authorList>
    </citation>
    <scope>IDENTIFICATION</scope>
</reference>
<accession>A0A914NJ37</accession>
<dbReference type="InterPro" id="IPR013099">
    <property type="entry name" value="K_chnl_dom"/>
</dbReference>
<dbReference type="Gene3D" id="1.10.287.70">
    <property type="match status" value="1"/>
</dbReference>
<keyword evidence="4 9" id="KW-1133">Transmembrane helix</keyword>
<dbReference type="Proteomes" id="UP000887563">
    <property type="component" value="Unplaced"/>
</dbReference>
<dbReference type="GO" id="GO:0005886">
    <property type="term" value="C:plasma membrane"/>
    <property type="evidence" value="ECO:0007669"/>
    <property type="project" value="TreeGrafter"/>
</dbReference>
<evidence type="ECO:0000256" key="1">
    <source>
        <dbReference type="ARBA" id="ARBA00004141"/>
    </source>
</evidence>
<evidence type="ECO:0000256" key="4">
    <source>
        <dbReference type="ARBA" id="ARBA00022989"/>
    </source>
</evidence>
<dbReference type="GO" id="GO:0030322">
    <property type="term" value="P:stabilization of membrane potential"/>
    <property type="evidence" value="ECO:0007669"/>
    <property type="project" value="TreeGrafter"/>
</dbReference>
<protein>
    <submittedName>
        <fullName evidence="12">Potassium channel domain-containing protein</fullName>
    </submittedName>
</protein>
<feature type="transmembrane region" description="Helical" evidence="9">
    <location>
        <begin position="175"/>
        <end position="198"/>
    </location>
</feature>